<dbReference type="EMBL" id="CP144690">
    <property type="protein sequence ID" value="WVY90574.1"/>
    <property type="molecule type" value="Genomic_DNA"/>
</dbReference>
<dbReference type="InterPro" id="IPR032567">
    <property type="entry name" value="RTL1-rel"/>
</dbReference>
<proteinExistence type="predicted"/>
<dbReference type="Gene3D" id="2.40.70.10">
    <property type="entry name" value="Acid Proteases"/>
    <property type="match status" value="1"/>
</dbReference>
<dbReference type="PANTHER" id="PTHR15503">
    <property type="entry name" value="LDOC1 RELATED"/>
    <property type="match status" value="1"/>
</dbReference>
<gene>
    <name evidence="1" type="ORF">V8G54_036088</name>
</gene>
<protein>
    <recommendedName>
        <fullName evidence="3">CCHC-type domain-containing protein</fullName>
    </recommendedName>
</protein>
<dbReference type="PANTHER" id="PTHR15503:SF42">
    <property type="entry name" value="ZINC FINGER, CCHC-TYPE, RETROTRANSPOSON GAG DOMAIN, ASPARTIC PEPTIDASE DOMAIN PROTEIN-RELATED"/>
    <property type="match status" value="1"/>
</dbReference>
<name>A0AAQ3MGI0_VIGMU</name>
<evidence type="ECO:0000313" key="1">
    <source>
        <dbReference type="EMBL" id="WVY90574.1"/>
    </source>
</evidence>
<dbReference type="Proteomes" id="UP001374535">
    <property type="component" value="Chromosome 11"/>
</dbReference>
<accession>A0AAQ3MGI0</accession>
<dbReference type="Pfam" id="PF08284">
    <property type="entry name" value="RVP_2"/>
    <property type="match status" value="1"/>
</dbReference>
<dbReference type="Gene3D" id="4.10.60.10">
    <property type="entry name" value="Zinc finger, CCHC-type"/>
    <property type="match status" value="1"/>
</dbReference>
<dbReference type="CDD" id="cd00303">
    <property type="entry name" value="retropepsin_like"/>
    <property type="match status" value="1"/>
</dbReference>
<evidence type="ECO:0008006" key="3">
    <source>
        <dbReference type="Google" id="ProtNLM"/>
    </source>
</evidence>
<keyword evidence="2" id="KW-1185">Reference proteome</keyword>
<reference evidence="1 2" key="1">
    <citation type="journal article" date="2023" name="Life. Sci Alliance">
        <title>Evolutionary insights into 3D genome organization and epigenetic landscape of Vigna mungo.</title>
        <authorList>
            <person name="Junaid A."/>
            <person name="Singh B."/>
            <person name="Bhatia S."/>
        </authorList>
    </citation>
    <scope>NUCLEOTIDE SEQUENCE [LARGE SCALE GENOMIC DNA]</scope>
    <source>
        <strain evidence="1">Urdbean</strain>
    </source>
</reference>
<dbReference type="InterPro" id="IPR021109">
    <property type="entry name" value="Peptidase_aspartic_dom_sf"/>
</dbReference>
<sequence>MSVQDYKERLEYMAHFYTQNMSEDWKCKMFEQGLCHHLLKALVHLKINEFPELMEQATIVERLDESTTCFEGGEDPIRRNCPRLSDVKKEVRTCFTCNKPEHISLNCPLKKSFGGTPQKSVNGGKPQAAGRVFVMSGAEAEKSSNLILDTCSLFGRNVHVLFDSSATHSFISLLCVENLGLSMFDLGCELVVSTPTFEQVSTSLVCIGCPIEVTGHKS</sequence>
<dbReference type="AlphaFoldDB" id="A0AAQ3MGI0"/>
<evidence type="ECO:0000313" key="2">
    <source>
        <dbReference type="Proteomes" id="UP001374535"/>
    </source>
</evidence>
<organism evidence="1 2">
    <name type="scientific">Vigna mungo</name>
    <name type="common">Black gram</name>
    <name type="synonym">Phaseolus mungo</name>
    <dbReference type="NCBI Taxonomy" id="3915"/>
    <lineage>
        <taxon>Eukaryota</taxon>
        <taxon>Viridiplantae</taxon>
        <taxon>Streptophyta</taxon>
        <taxon>Embryophyta</taxon>
        <taxon>Tracheophyta</taxon>
        <taxon>Spermatophyta</taxon>
        <taxon>Magnoliopsida</taxon>
        <taxon>eudicotyledons</taxon>
        <taxon>Gunneridae</taxon>
        <taxon>Pentapetalae</taxon>
        <taxon>rosids</taxon>
        <taxon>fabids</taxon>
        <taxon>Fabales</taxon>
        <taxon>Fabaceae</taxon>
        <taxon>Papilionoideae</taxon>
        <taxon>50 kb inversion clade</taxon>
        <taxon>NPAAA clade</taxon>
        <taxon>indigoferoid/millettioid clade</taxon>
        <taxon>Phaseoleae</taxon>
        <taxon>Vigna</taxon>
    </lineage>
</organism>